<organism evidence="1 2">
    <name type="scientific">Corchorus olitorius</name>
    <dbReference type="NCBI Taxonomy" id="93759"/>
    <lineage>
        <taxon>Eukaryota</taxon>
        <taxon>Viridiplantae</taxon>
        <taxon>Streptophyta</taxon>
        <taxon>Embryophyta</taxon>
        <taxon>Tracheophyta</taxon>
        <taxon>Spermatophyta</taxon>
        <taxon>Magnoliopsida</taxon>
        <taxon>eudicotyledons</taxon>
        <taxon>Gunneridae</taxon>
        <taxon>Pentapetalae</taxon>
        <taxon>rosids</taxon>
        <taxon>malvids</taxon>
        <taxon>Malvales</taxon>
        <taxon>Malvaceae</taxon>
        <taxon>Grewioideae</taxon>
        <taxon>Apeibeae</taxon>
        <taxon>Corchorus</taxon>
    </lineage>
</organism>
<sequence length="304" mass="33631">MTSISSSMRMKTMAAPIFSILFLVLCSSSMVLSVSFNRIQLPPNATGPEALAFEPKTGIFYTGIADGRVLKYRPRVGRFEDLGFFAPNRSKAVCDGTETAMPNPVCGRPLGMGFHHATKRLYVCDAFFGFGVLEPKGGLGTLLSTGADGERYRFCNVVDVHQRPVGVAVDEDAKFVFISLFIINKTIKFWLKGPNSKANKYEIINSVAMPDNIKRTESGRSFWLAAAMEKQSSLVPIGKRFNENGIVLQTVNFEQVYGNKSISEVQEYQGRLYAVSRFANFIPVLKDLKFKLLAACPEKCINCS</sequence>
<gene>
    <name evidence="1" type="ORF">COLO4_08654</name>
</gene>
<proteinExistence type="predicted"/>
<reference evidence="2" key="1">
    <citation type="submission" date="2013-09" db="EMBL/GenBank/DDBJ databases">
        <title>Corchorus olitorius genome sequencing.</title>
        <authorList>
            <person name="Alam M."/>
            <person name="Haque M.S."/>
            <person name="Islam M.S."/>
            <person name="Emdad E.M."/>
            <person name="Islam M.M."/>
            <person name="Ahmed B."/>
            <person name="Halim A."/>
            <person name="Hossen Q.M.M."/>
            <person name="Hossain M.Z."/>
            <person name="Ahmed R."/>
            <person name="Khan M.M."/>
            <person name="Islam R."/>
            <person name="Rashid M.M."/>
            <person name="Khan S.A."/>
            <person name="Rahman M.S."/>
            <person name="Alam M."/>
            <person name="Yahiya A.S."/>
            <person name="Khan M.S."/>
            <person name="Azam M.S."/>
            <person name="Haque T."/>
            <person name="Lashkar M.Z.H."/>
            <person name="Akhand A.I."/>
            <person name="Morshed G."/>
            <person name="Roy S."/>
            <person name="Uddin K.S."/>
            <person name="Rabeya T."/>
            <person name="Hossain A.S."/>
            <person name="Chowdhury A."/>
            <person name="Snigdha A.R."/>
            <person name="Mortoza M.S."/>
            <person name="Matin S.A."/>
            <person name="Hoque S.M.E."/>
            <person name="Islam M.K."/>
            <person name="Roy D.K."/>
            <person name="Haider R."/>
            <person name="Moosa M.M."/>
            <person name="Elias S.M."/>
            <person name="Hasan A.M."/>
            <person name="Jahan S."/>
            <person name="Shafiuddin M."/>
            <person name="Mahmood N."/>
            <person name="Shommy N.S."/>
        </authorList>
    </citation>
    <scope>NUCLEOTIDE SEQUENCE [LARGE SCALE GENOMIC DNA]</scope>
    <source>
        <strain evidence="2">cv. O-4</strain>
    </source>
</reference>
<dbReference type="STRING" id="93759.A0A1R3KF28"/>
<dbReference type="EMBL" id="AWUE01013916">
    <property type="protein sequence ID" value="OMP05675.1"/>
    <property type="molecule type" value="Genomic_DNA"/>
</dbReference>
<keyword evidence="2" id="KW-1185">Reference proteome</keyword>
<evidence type="ECO:0000313" key="2">
    <source>
        <dbReference type="Proteomes" id="UP000187203"/>
    </source>
</evidence>
<dbReference type="OrthoDB" id="5307922at2759"/>
<comment type="caution">
    <text evidence="1">The sequence shown here is derived from an EMBL/GenBank/DDBJ whole genome shotgun (WGS) entry which is preliminary data.</text>
</comment>
<dbReference type="GO" id="GO:0012505">
    <property type="term" value="C:endomembrane system"/>
    <property type="evidence" value="ECO:0007669"/>
    <property type="project" value="TreeGrafter"/>
</dbReference>
<dbReference type="PANTHER" id="PTHR10426">
    <property type="entry name" value="STRICTOSIDINE SYNTHASE-RELATED"/>
    <property type="match status" value="1"/>
</dbReference>
<dbReference type="SUPFAM" id="SSF63829">
    <property type="entry name" value="Calcium-dependent phosphotriesterase"/>
    <property type="match status" value="1"/>
</dbReference>
<dbReference type="Pfam" id="PF20067">
    <property type="entry name" value="SSL_N"/>
    <property type="match status" value="1"/>
</dbReference>
<protein>
    <submittedName>
        <fullName evidence="1">Six-bladed beta-propeller, TolB-like protein</fullName>
    </submittedName>
</protein>
<dbReference type="GO" id="GO:0016787">
    <property type="term" value="F:hydrolase activity"/>
    <property type="evidence" value="ECO:0007669"/>
    <property type="project" value="TreeGrafter"/>
</dbReference>
<dbReference type="InterPro" id="IPR011042">
    <property type="entry name" value="6-blade_b-propeller_TolB-like"/>
</dbReference>
<dbReference type="PANTHER" id="PTHR10426:SF136">
    <property type="entry name" value="PROTEIN STRICTOSIDINE SYNTHASE-LIKE 9-LIKE"/>
    <property type="match status" value="1"/>
</dbReference>
<name>A0A1R3KF28_9ROSI</name>
<dbReference type="Proteomes" id="UP000187203">
    <property type="component" value="Unassembled WGS sequence"/>
</dbReference>
<evidence type="ECO:0000313" key="1">
    <source>
        <dbReference type="EMBL" id="OMP05675.1"/>
    </source>
</evidence>
<dbReference type="Gene3D" id="2.120.10.30">
    <property type="entry name" value="TolB, C-terminal domain"/>
    <property type="match status" value="2"/>
</dbReference>
<dbReference type="AlphaFoldDB" id="A0A1R3KF28"/>
<accession>A0A1R3KF28</accession>